<keyword evidence="3" id="KW-1185">Reference proteome</keyword>
<dbReference type="Pfam" id="PF06197">
    <property type="entry name" value="DUF998"/>
    <property type="match status" value="1"/>
</dbReference>
<dbReference type="AlphaFoldDB" id="A0A6M6JC45"/>
<feature type="transmembrane region" description="Helical" evidence="1">
    <location>
        <begin position="140"/>
        <end position="162"/>
    </location>
</feature>
<feature type="transmembrane region" description="Helical" evidence="1">
    <location>
        <begin position="26"/>
        <end position="47"/>
    </location>
</feature>
<evidence type="ECO:0000313" key="3">
    <source>
        <dbReference type="Proteomes" id="UP000505377"/>
    </source>
</evidence>
<name>A0A6M6JC45_9PSEU</name>
<sequence length="232" mass="23658">MTTIPTRAGTVSTPEELTADRVTKSLLGYGVIAGPVYVVASVVQGLLREGFDFSRHAWSQLALGDGGWIQVTNLVATGVMTVLAAIGLRRALRTGPAATAAPVLLALFGLSLVVAGIFPVDAVNGFPADLPQATTISGTAAVHLLAGALGFPCLAAALLVLARRLSREGFGGPATACRVVAPLFLAGFLGLASGLLGAAGVPVFVAVVVAVFALLTVVFVHRYRTMPNTDGR</sequence>
<protein>
    <submittedName>
        <fullName evidence="2">DUF998 domain-containing protein</fullName>
    </submittedName>
</protein>
<evidence type="ECO:0000256" key="1">
    <source>
        <dbReference type="SAM" id="Phobius"/>
    </source>
</evidence>
<evidence type="ECO:0000313" key="2">
    <source>
        <dbReference type="EMBL" id="QJY44650.1"/>
    </source>
</evidence>
<feature type="transmembrane region" description="Helical" evidence="1">
    <location>
        <begin position="67"/>
        <end position="88"/>
    </location>
</feature>
<feature type="transmembrane region" description="Helical" evidence="1">
    <location>
        <begin position="174"/>
        <end position="195"/>
    </location>
</feature>
<dbReference type="RefSeq" id="WP_172154025.1">
    <property type="nucleotide sequence ID" value="NZ_CP053564.1"/>
</dbReference>
<feature type="transmembrane region" description="Helical" evidence="1">
    <location>
        <begin position="100"/>
        <end position="120"/>
    </location>
</feature>
<dbReference type="Proteomes" id="UP000505377">
    <property type="component" value="Chromosome"/>
</dbReference>
<dbReference type="KEGG" id="pbro:HOP40_01375"/>
<dbReference type="EMBL" id="CP053564">
    <property type="protein sequence ID" value="QJY44650.1"/>
    <property type="molecule type" value="Genomic_DNA"/>
</dbReference>
<gene>
    <name evidence="2" type="ORF">HOP40_01375</name>
</gene>
<keyword evidence="1" id="KW-0812">Transmembrane</keyword>
<keyword evidence="1" id="KW-0472">Membrane</keyword>
<feature type="transmembrane region" description="Helical" evidence="1">
    <location>
        <begin position="201"/>
        <end position="220"/>
    </location>
</feature>
<dbReference type="InterPro" id="IPR009339">
    <property type="entry name" value="DUF998"/>
</dbReference>
<accession>A0A6M6JC45</accession>
<reference evidence="2 3" key="1">
    <citation type="submission" date="2020-05" db="EMBL/GenBank/DDBJ databases">
        <authorList>
            <person name="Mo P."/>
        </authorList>
    </citation>
    <scope>NUCLEOTIDE SEQUENCE [LARGE SCALE GENOMIC DNA]</scope>
    <source>
        <strain evidence="2 3">Gen01</strain>
    </source>
</reference>
<proteinExistence type="predicted"/>
<keyword evidence="1" id="KW-1133">Transmembrane helix</keyword>
<organism evidence="2 3">
    <name type="scientific">Pseudonocardia broussonetiae</name>
    <dbReference type="NCBI Taxonomy" id="2736640"/>
    <lineage>
        <taxon>Bacteria</taxon>
        <taxon>Bacillati</taxon>
        <taxon>Actinomycetota</taxon>
        <taxon>Actinomycetes</taxon>
        <taxon>Pseudonocardiales</taxon>
        <taxon>Pseudonocardiaceae</taxon>
        <taxon>Pseudonocardia</taxon>
    </lineage>
</organism>